<dbReference type="AlphaFoldDB" id="A0A484LXB6"/>
<dbReference type="GO" id="GO:0005634">
    <property type="term" value="C:nucleus"/>
    <property type="evidence" value="ECO:0007669"/>
    <property type="project" value="TreeGrafter"/>
</dbReference>
<evidence type="ECO:0000256" key="3">
    <source>
        <dbReference type="ARBA" id="ARBA00022801"/>
    </source>
</evidence>
<evidence type="ECO:0000313" key="7">
    <source>
        <dbReference type="Proteomes" id="UP000595140"/>
    </source>
</evidence>
<evidence type="ECO:0000313" key="6">
    <source>
        <dbReference type="EMBL" id="VFQ81182.1"/>
    </source>
</evidence>
<accession>A0A484LXB6</accession>
<dbReference type="InterPro" id="IPR003653">
    <property type="entry name" value="Peptidase_C48_C"/>
</dbReference>
<evidence type="ECO:0000256" key="2">
    <source>
        <dbReference type="ARBA" id="ARBA00022670"/>
    </source>
</evidence>
<evidence type="ECO:0000256" key="4">
    <source>
        <dbReference type="ARBA" id="ARBA00022807"/>
    </source>
</evidence>
<dbReference type="SUPFAM" id="SSF54001">
    <property type="entry name" value="Cysteine proteinases"/>
    <property type="match status" value="1"/>
</dbReference>
<sequence length="299" mass="34631">MEEELFKGPFSEDPEAMPPKEALKRVDDVLFDGLLKNHIKERGRKYYSGKDQMDPMEFKSLYGLEATLSKSWYYKLFFSWAWLDDEHMQVVFYYLRMKGIEFGFQQKYTTTDPSFLTLLNSLYQRYLKQELTIKDAARNSNMMGTIVGGKLEFGRPWVETDFVYMPLGTEAHWTLLVLSIREKMIRVYDSNVRRGQSLKHIHTHLPCLQTFLPKIMDRLGVYGDKKEEDLGNIALRVEGVPNCPQQVDGSSCGIFVLKFAEYLMMGKDVGGINAVKINDYRKKMTVELMNYAALAGVKK</sequence>
<dbReference type="GO" id="GO:0016926">
    <property type="term" value="P:protein desumoylation"/>
    <property type="evidence" value="ECO:0007669"/>
    <property type="project" value="TreeGrafter"/>
</dbReference>
<dbReference type="PROSITE" id="PS50600">
    <property type="entry name" value="ULP_PROTEASE"/>
    <property type="match status" value="1"/>
</dbReference>
<dbReference type="PANTHER" id="PTHR12606:SF141">
    <property type="entry name" value="GH15225P-RELATED"/>
    <property type="match status" value="1"/>
</dbReference>
<feature type="domain" description="Ubiquitin-like protease family profile" evidence="5">
    <location>
        <begin position="51"/>
        <end position="263"/>
    </location>
</feature>
<gene>
    <name evidence="6" type="ORF">CCAM_LOCUS22958</name>
</gene>
<dbReference type="OrthoDB" id="1305543at2759"/>
<dbReference type="GO" id="GO:0016929">
    <property type="term" value="F:deSUMOylase activity"/>
    <property type="evidence" value="ECO:0007669"/>
    <property type="project" value="TreeGrafter"/>
</dbReference>
<evidence type="ECO:0000259" key="5">
    <source>
        <dbReference type="PROSITE" id="PS50600"/>
    </source>
</evidence>
<keyword evidence="4" id="KW-0788">Thiol protease</keyword>
<dbReference type="PANTHER" id="PTHR12606">
    <property type="entry name" value="SENTRIN/SUMO-SPECIFIC PROTEASE"/>
    <property type="match status" value="1"/>
</dbReference>
<dbReference type="InterPro" id="IPR038765">
    <property type="entry name" value="Papain-like_cys_pep_sf"/>
</dbReference>
<reference evidence="6 7" key="1">
    <citation type="submission" date="2018-04" db="EMBL/GenBank/DDBJ databases">
        <authorList>
            <person name="Vogel A."/>
        </authorList>
    </citation>
    <scope>NUCLEOTIDE SEQUENCE [LARGE SCALE GENOMIC DNA]</scope>
</reference>
<proteinExistence type="inferred from homology"/>
<dbReference type="Proteomes" id="UP000595140">
    <property type="component" value="Unassembled WGS sequence"/>
</dbReference>
<dbReference type="Pfam" id="PF02902">
    <property type="entry name" value="Peptidase_C48"/>
    <property type="match status" value="1"/>
</dbReference>
<comment type="similarity">
    <text evidence="1">Belongs to the peptidase C48 family.</text>
</comment>
<evidence type="ECO:0000256" key="1">
    <source>
        <dbReference type="ARBA" id="ARBA00005234"/>
    </source>
</evidence>
<keyword evidence="7" id="KW-1185">Reference proteome</keyword>
<dbReference type="EMBL" id="OOIL02002239">
    <property type="protein sequence ID" value="VFQ81182.1"/>
    <property type="molecule type" value="Genomic_DNA"/>
</dbReference>
<keyword evidence="2" id="KW-0645">Protease</keyword>
<protein>
    <recommendedName>
        <fullName evidence="5">Ubiquitin-like protease family profile domain-containing protein</fullName>
    </recommendedName>
</protein>
<keyword evidence="3" id="KW-0378">Hydrolase</keyword>
<dbReference type="Gene3D" id="3.40.395.10">
    <property type="entry name" value="Adenoviral Proteinase, Chain A"/>
    <property type="match status" value="1"/>
</dbReference>
<dbReference type="GO" id="GO:0006508">
    <property type="term" value="P:proteolysis"/>
    <property type="evidence" value="ECO:0007669"/>
    <property type="project" value="UniProtKB-KW"/>
</dbReference>
<organism evidence="6 7">
    <name type="scientific">Cuscuta campestris</name>
    <dbReference type="NCBI Taxonomy" id="132261"/>
    <lineage>
        <taxon>Eukaryota</taxon>
        <taxon>Viridiplantae</taxon>
        <taxon>Streptophyta</taxon>
        <taxon>Embryophyta</taxon>
        <taxon>Tracheophyta</taxon>
        <taxon>Spermatophyta</taxon>
        <taxon>Magnoliopsida</taxon>
        <taxon>eudicotyledons</taxon>
        <taxon>Gunneridae</taxon>
        <taxon>Pentapetalae</taxon>
        <taxon>asterids</taxon>
        <taxon>lamiids</taxon>
        <taxon>Solanales</taxon>
        <taxon>Convolvulaceae</taxon>
        <taxon>Cuscuteae</taxon>
        <taxon>Cuscuta</taxon>
        <taxon>Cuscuta subgen. Grammica</taxon>
        <taxon>Cuscuta sect. Cleistogrammica</taxon>
    </lineage>
</organism>
<name>A0A484LXB6_9ASTE</name>